<evidence type="ECO:0000259" key="2">
    <source>
        <dbReference type="Pfam" id="PF13193"/>
    </source>
</evidence>
<dbReference type="Gene3D" id="3.40.50.12780">
    <property type="entry name" value="N-terminal domain of ligase-like"/>
    <property type="match status" value="1"/>
</dbReference>
<dbReference type="Pfam" id="PF00501">
    <property type="entry name" value="AMP-binding"/>
    <property type="match status" value="1"/>
</dbReference>
<evidence type="ECO:0000259" key="1">
    <source>
        <dbReference type="Pfam" id="PF00501"/>
    </source>
</evidence>
<comment type="caution">
    <text evidence="3">The sequence shown here is derived from an EMBL/GenBank/DDBJ whole genome shotgun (WGS) entry which is preliminary data.</text>
</comment>
<feature type="domain" description="AMP-binding enzyme C-terminal" evidence="2">
    <location>
        <begin position="459"/>
        <end position="539"/>
    </location>
</feature>
<dbReference type="AlphaFoldDB" id="A0A5J4Z7Z4"/>
<sequence length="566" mass="62244">MAVAMAAALERFRTSTRIEHLLEPLRSDGDAPGLYFEDGGHTVSYAELERHVLRVAAKLRLVEKGLADRSLQPLRVALLGYGDSPTYIQLLFAVPLCEYSLVLLNARWSVNEIARALQTAHVAVLVYEGGLLAPEVADELLQGGKVQPVCIPMQYFASLDGSQLLGSEMTSPTRNIQHAREYNQSEFGVFFTSGTSSEAKGAILTHENMLVQALAKCEVLGYNASTRYLHLAPLYHVGGMNSFLAVVGARGVHIVPSARSRSESDQIRALIHRYDVNTLVVVPAIMFRMLGGKQSQDDNHGRDSVISTSMHTLLFGGNALDHSLLAATCDAFPHARVYEAFGMTEAASSLTFTRGHKFGEEYLPGGFAPRHVELGIMDLETTASEPLSDLHVFPYRLGEIWTRGPQMFYGYCNQSTKREKDEWFATGDMGFFTADGALVLAGRKKDMIKSGGENVFAAEVEEVLMRDQEMILECAVVGVKDARLGEAVCAVLVVASGRDAERPTLEMLQEHCTRHGLSRFKVPRYIHFCASLPRNPNGKVLKRTLIEQLQLCQIARTNGGRSTHVS</sequence>
<dbReference type="PANTHER" id="PTHR43201:SF32">
    <property type="entry name" value="2-SUCCINYLBENZOATE--COA LIGASE, CHLOROPLASTIC_PEROXISOMAL"/>
    <property type="match status" value="1"/>
</dbReference>
<evidence type="ECO:0000313" key="4">
    <source>
        <dbReference type="Proteomes" id="UP000324585"/>
    </source>
</evidence>
<keyword evidence="3" id="KW-0436">Ligase</keyword>
<organism evidence="3 4">
    <name type="scientific">Porphyridium purpureum</name>
    <name type="common">Red alga</name>
    <name type="synonym">Porphyridium cruentum</name>
    <dbReference type="NCBI Taxonomy" id="35688"/>
    <lineage>
        <taxon>Eukaryota</taxon>
        <taxon>Rhodophyta</taxon>
        <taxon>Bangiophyceae</taxon>
        <taxon>Porphyridiales</taxon>
        <taxon>Porphyridiaceae</taxon>
        <taxon>Porphyridium</taxon>
    </lineage>
</organism>
<dbReference type="InterPro" id="IPR025110">
    <property type="entry name" value="AMP-bd_C"/>
</dbReference>
<dbReference type="GO" id="GO:0006631">
    <property type="term" value="P:fatty acid metabolic process"/>
    <property type="evidence" value="ECO:0007669"/>
    <property type="project" value="TreeGrafter"/>
</dbReference>
<evidence type="ECO:0000313" key="3">
    <source>
        <dbReference type="EMBL" id="KAA8498817.1"/>
    </source>
</evidence>
<dbReference type="GO" id="GO:0031956">
    <property type="term" value="F:medium-chain fatty acid-CoA ligase activity"/>
    <property type="evidence" value="ECO:0007669"/>
    <property type="project" value="TreeGrafter"/>
</dbReference>
<reference evidence="4" key="1">
    <citation type="journal article" date="2019" name="Nat. Commun.">
        <title>Expansion of phycobilisome linker gene families in mesophilic red algae.</title>
        <authorList>
            <person name="Lee J."/>
            <person name="Kim D."/>
            <person name="Bhattacharya D."/>
            <person name="Yoon H.S."/>
        </authorList>
    </citation>
    <scope>NUCLEOTIDE SEQUENCE [LARGE SCALE GENOMIC DNA]</scope>
    <source>
        <strain evidence="4">CCMP 1328</strain>
    </source>
</reference>
<dbReference type="SUPFAM" id="SSF56801">
    <property type="entry name" value="Acetyl-CoA synthetase-like"/>
    <property type="match status" value="1"/>
</dbReference>
<proteinExistence type="predicted"/>
<name>A0A5J4Z7Z4_PORPP</name>
<dbReference type="Pfam" id="PF13193">
    <property type="entry name" value="AMP-binding_C"/>
    <property type="match status" value="1"/>
</dbReference>
<dbReference type="InterPro" id="IPR000873">
    <property type="entry name" value="AMP-dep_synth/lig_dom"/>
</dbReference>
<keyword evidence="4" id="KW-1185">Reference proteome</keyword>
<dbReference type="Proteomes" id="UP000324585">
    <property type="component" value="Unassembled WGS sequence"/>
</dbReference>
<gene>
    <name evidence="3" type="ORF">FVE85_6402</name>
</gene>
<dbReference type="Gene3D" id="3.30.300.30">
    <property type="match status" value="1"/>
</dbReference>
<accession>A0A5J4Z7Z4</accession>
<protein>
    <submittedName>
        <fullName evidence="3">2-succinylbenzoate--CoA ligase, chloroplastic/peroxisomal</fullName>
    </submittedName>
</protein>
<feature type="domain" description="AMP-dependent synthetase/ligase" evidence="1">
    <location>
        <begin position="29"/>
        <end position="411"/>
    </location>
</feature>
<dbReference type="OrthoDB" id="16262at2759"/>
<dbReference type="PANTHER" id="PTHR43201">
    <property type="entry name" value="ACYL-COA SYNTHETASE"/>
    <property type="match status" value="1"/>
</dbReference>
<dbReference type="InterPro" id="IPR042099">
    <property type="entry name" value="ANL_N_sf"/>
</dbReference>
<dbReference type="InterPro" id="IPR045851">
    <property type="entry name" value="AMP-bd_C_sf"/>
</dbReference>
<dbReference type="EMBL" id="VRMN01000001">
    <property type="protein sequence ID" value="KAA8498817.1"/>
    <property type="molecule type" value="Genomic_DNA"/>
</dbReference>